<accession>A0ABW8AP49</accession>
<feature type="region of interest" description="Disordered" evidence="1">
    <location>
        <begin position="56"/>
        <end position="78"/>
    </location>
</feature>
<proteinExistence type="predicted"/>
<gene>
    <name evidence="2" type="ORF">ACIB24_13700</name>
</gene>
<name>A0ABW8AP49_9ACTN</name>
<reference evidence="2 3" key="1">
    <citation type="submission" date="2024-10" db="EMBL/GenBank/DDBJ databases">
        <title>The Natural Products Discovery Center: Release of the First 8490 Sequenced Strains for Exploring Actinobacteria Biosynthetic Diversity.</title>
        <authorList>
            <person name="Kalkreuter E."/>
            <person name="Kautsar S.A."/>
            <person name="Yang D."/>
            <person name="Bader C.D."/>
            <person name="Teijaro C.N."/>
            <person name="Fluegel L."/>
            <person name="Davis C.M."/>
            <person name="Simpson J.R."/>
            <person name="Lauterbach L."/>
            <person name="Steele A.D."/>
            <person name="Gui C."/>
            <person name="Meng S."/>
            <person name="Li G."/>
            <person name="Viehrig K."/>
            <person name="Ye F."/>
            <person name="Su P."/>
            <person name="Kiefer A.F."/>
            <person name="Nichols A."/>
            <person name="Cepeda A.J."/>
            <person name="Yan W."/>
            <person name="Fan B."/>
            <person name="Jiang Y."/>
            <person name="Adhikari A."/>
            <person name="Zheng C.-J."/>
            <person name="Schuster L."/>
            <person name="Cowan T.M."/>
            <person name="Smanski M.J."/>
            <person name="Chevrette M.G."/>
            <person name="De Carvalho L.P.S."/>
            <person name="Shen B."/>
        </authorList>
    </citation>
    <scope>NUCLEOTIDE SEQUENCE [LARGE SCALE GENOMIC DNA]</scope>
    <source>
        <strain evidence="2 3">NPDC049639</strain>
    </source>
</reference>
<comment type="caution">
    <text evidence="2">The sequence shown here is derived from an EMBL/GenBank/DDBJ whole genome shotgun (WGS) entry which is preliminary data.</text>
</comment>
<dbReference type="Proteomes" id="UP001612915">
    <property type="component" value="Unassembled WGS sequence"/>
</dbReference>
<organism evidence="2 3">
    <name type="scientific">Spongisporangium articulatum</name>
    <dbReference type="NCBI Taxonomy" id="3362603"/>
    <lineage>
        <taxon>Bacteria</taxon>
        <taxon>Bacillati</taxon>
        <taxon>Actinomycetota</taxon>
        <taxon>Actinomycetes</taxon>
        <taxon>Kineosporiales</taxon>
        <taxon>Kineosporiaceae</taxon>
        <taxon>Spongisporangium</taxon>
    </lineage>
</organism>
<sequence length="78" mass="8642">MAQLTAPGVARRRPTRTMRTERVVSLRQTMPRGYVTLRKEVPTFLTEVEGTVEKTATPKVDSAARADETAVRKGGEAR</sequence>
<dbReference type="RefSeq" id="WP_398281097.1">
    <property type="nucleotide sequence ID" value="NZ_JBITLV010000004.1"/>
</dbReference>
<keyword evidence="3" id="KW-1185">Reference proteome</keyword>
<feature type="compositionally biased region" description="Basic and acidic residues" evidence="1">
    <location>
        <begin position="62"/>
        <end position="78"/>
    </location>
</feature>
<evidence type="ECO:0000313" key="2">
    <source>
        <dbReference type="EMBL" id="MFI7588117.1"/>
    </source>
</evidence>
<protein>
    <submittedName>
        <fullName evidence="2">Uncharacterized protein</fullName>
    </submittedName>
</protein>
<dbReference type="EMBL" id="JBITLV010000004">
    <property type="protein sequence ID" value="MFI7588117.1"/>
    <property type="molecule type" value="Genomic_DNA"/>
</dbReference>
<evidence type="ECO:0000256" key="1">
    <source>
        <dbReference type="SAM" id="MobiDB-lite"/>
    </source>
</evidence>
<evidence type="ECO:0000313" key="3">
    <source>
        <dbReference type="Proteomes" id="UP001612915"/>
    </source>
</evidence>